<dbReference type="GO" id="GO:0005315">
    <property type="term" value="F:phosphate transmembrane transporter activity"/>
    <property type="evidence" value="ECO:0007669"/>
    <property type="project" value="InterPro"/>
</dbReference>
<feature type="compositionally biased region" description="Polar residues" evidence="9">
    <location>
        <begin position="309"/>
        <end position="326"/>
    </location>
</feature>
<comment type="function">
    <text evidence="8">Sodium-phosphate symporter.</text>
</comment>
<feature type="transmembrane region" description="Helical" evidence="8">
    <location>
        <begin position="9"/>
        <end position="27"/>
    </location>
</feature>
<evidence type="ECO:0000256" key="1">
    <source>
        <dbReference type="ARBA" id="ARBA00004141"/>
    </source>
</evidence>
<evidence type="ECO:0000256" key="8">
    <source>
        <dbReference type="RuleBase" id="RU363058"/>
    </source>
</evidence>
<gene>
    <name evidence="10" type="ORF">ONE63_001121</name>
</gene>
<keyword evidence="7 8" id="KW-0472">Membrane</keyword>
<organism evidence="10 11">
    <name type="scientific">Megalurothrips usitatus</name>
    <name type="common">bean blossom thrips</name>
    <dbReference type="NCBI Taxonomy" id="439358"/>
    <lineage>
        <taxon>Eukaryota</taxon>
        <taxon>Metazoa</taxon>
        <taxon>Ecdysozoa</taxon>
        <taxon>Arthropoda</taxon>
        <taxon>Hexapoda</taxon>
        <taxon>Insecta</taxon>
        <taxon>Pterygota</taxon>
        <taxon>Neoptera</taxon>
        <taxon>Paraneoptera</taxon>
        <taxon>Thysanoptera</taxon>
        <taxon>Terebrantia</taxon>
        <taxon>Thripoidea</taxon>
        <taxon>Thripidae</taxon>
        <taxon>Megalurothrips</taxon>
    </lineage>
</organism>
<feature type="transmembrane region" description="Helical" evidence="8">
    <location>
        <begin position="462"/>
        <end position="480"/>
    </location>
</feature>
<protein>
    <recommendedName>
        <fullName evidence="8">Phosphate transporter</fullName>
    </recommendedName>
</protein>
<evidence type="ECO:0000256" key="3">
    <source>
        <dbReference type="ARBA" id="ARBA00022448"/>
    </source>
</evidence>
<sequence>MIEPYSPDVLWLIVVGFVVAFVLAFGIGANDVANSFGTSVGSKVLTVRQACVLATIFEIAGSVLIGYKVSDTLRKDLIDLNMYDDDEYELLLGCLASLLSSAMWLLLATFCKLPISGTHSIVGATVGFSLVCRGTQGLNWRTLGMIVMSWFISPVLSGIVSVSFFKMIEVFILRAAQPFKPALRAMPILYGLTVVVNVFSIVHHGPRLFYFDRIPLWGALLASASVGMLVAILVQLILVPYQRKSILGTLDQSRKDRRGVSFTFGGSTDSSRDPSPRPSRNMSAEDLHHPSLPMIKEGNELTLPRHSEAVSSTQNTQQTYRFSSNPAGKANGYTLAETALNNALTGSAGYQGNNSDQQLGLPGSGQVTPAYGLSPNSSAVPLIREKVPESLKLMEEAGNGRVTVEDEPAEVAKTFSFLQILTAIFGSFAHGGNDVSNAIGPLIAMWLIYHDGSVRQASETPLYILLYGGLGIATGLWLWGRRVIQTVGEDLTKITATEGFTIEIGAAFTVLLASKIGIPISTTHCKVGSVVFVGLASSSSSGVDLKLFRNIIFAWLVTVPAAGGLSALFMFLFRTFLL</sequence>
<feature type="transmembrane region" description="Helical" evidence="8">
    <location>
        <begin position="214"/>
        <end position="239"/>
    </location>
</feature>
<dbReference type="Proteomes" id="UP001075354">
    <property type="component" value="Chromosome 10"/>
</dbReference>
<reference evidence="10" key="1">
    <citation type="submission" date="2022-12" db="EMBL/GenBank/DDBJ databases">
        <title>Chromosome-level genome assembly of the bean flower thrips Megalurothrips usitatus.</title>
        <authorList>
            <person name="Ma L."/>
            <person name="Liu Q."/>
            <person name="Li H."/>
            <person name="Cai W."/>
        </authorList>
    </citation>
    <scope>NUCLEOTIDE SEQUENCE</scope>
    <source>
        <strain evidence="10">Cailab_2022a</strain>
    </source>
</reference>
<dbReference type="PANTHER" id="PTHR11101">
    <property type="entry name" value="PHOSPHATE TRANSPORTER"/>
    <property type="match status" value="1"/>
</dbReference>
<evidence type="ECO:0000256" key="5">
    <source>
        <dbReference type="ARBA" id="ARBA00022692"/>
    </source>
</evidence>
<dbReference type="Pfam" id="PF01384">
    <property type="entry name" value="PHO4"/>
    <property type="match status" value="1"/>
</dbReference>
<evidence type="ECO:0000256" key="4">
    <source>
        <dbReference type="ARBA" id="ARBA00022592"/>
    </source>
</evidence>
<feature type="transmembrane region" description="Helical" evidence="8">
    <location>
        <begin position="143"/>
        <end position="165"/>
    </location>
</feature>
<keyword evidence="5 8" id="KW-0812">Transmembrane</keyword>
<dbReference type="EMBL" id="JAPTSV010000010">
    <property type="protein sequence ID" value="KAJ1523239.1"/>
    <property type="molecule type" value="Genomic_DNA"/>
</dbReference>
<feature type="region of interest" description="Disordered" evidence="9">
    <location>
        <begin position="349"/>
        <end position="370"/>
    </location>
</feature>
<evidence type="ECO:0000313" key="10">
    <source>
        <dbReference type="EMBL" id="KAJ1523239.1"/>
    </source>
</evidence>
<evidence type="ECO:0000256" key="6">
    <source>
        <dbReference type="ARBA" id="ARBA00022989"/>
    </source>
</evidence>
<comment type="similarity">
    <text evidence="2 8">Belongs to the inorganic phosphate transporter (PiT) (TC 2.A.20) family.</text>
</comment>
<dbReference type="PANTHER" id="PTHR11101:SF80">
    <property type="entry name" value="PHOSPHATE TRANSPORTER"/>
    <property type="match status" value="1"/>
</dbReference>
<feature type="transmembrane region" description="Helical" evidence="8">
    <location>
        <begin position="88"/>
        <end position="107"/>
    </location>
</feature>
<accession>A0AAV7XE83</accession>
<comment type="caution">
    <text evidence="10">The sequence shown here is derived from an EMBL/GenBank/DDBJ whole genome shotgun (WGS) entry which is preliminary data.</text>
</comment>
<keyword evidence="4 8" id="KW-0592">Phosphate transport</keyword>
<dbReference type="GO" id="GO:0016020">
    <property type="term" value="C:membrane"/>
    <property type="evidence" value="ECO:0007669"/>
    <property type="project" value="UniProtKB-SubCell"/>
</dbReference>
<comment type="subcellular location">
    <subcellularLocation>
        <location evidence="1 8">Membrane</location>
        <topology evidence="1 8">Multi-pass membrane protein</topology>
    </subcellularLocation>
</comment>
<dbReference type="InterPro" id="IPR001204">
    <property type="entry name" value="Phos_transporter"/>
</dbReference>
<evidence type="ECO:0000256" key="2">
    <source>
        <dbReference type="ARBA" id="ARBA00009916"/>
    </source>
</evidence>
<keyword evidence="6 8" id="KW-1133">Transmembrane helix</keyword>
<feature type="region of interest" description="Disordered" evidence="9">
    <location>
        <begin position="306"/>
        <end position="328"/>
    </location>
</feature>
<evidence type="ECO:0000313" key="11">
    <source>
        <dbReference type="Proteomes" id="UP001075354"/>
    </source>
</evidence>
<evidence type="ECO:0000256" key="9">
    <source>
        <dbReference type="SAM" id="MobiDB-lite"/>
    </source>
</evidence>
<feature type="region of interest" description="Disordered" evidence="9">
    <location>
        <begin position="258"/>
        <end position="291"/>
    </location>
</feature>
<dbReference type="AlphaFoldDB" id="A0AAV7XE83"/>
<feature type="transmembrane region" description="Helical" evidence="8">
    <location>
        <begin position="47"/>
        <end position="67"/>
    </location>
</feature>
<evidence type="ECO:0000256" key="7">
    <source>
        <dbReference type="ARBA" id="ARBA00023136"/>
    </source>
</evidence>
<feature type="transmembrane region" description="Helical" evidence="8">
    <location>
        <begin position="552"/>
        <end position="573"/>
    </location>
</feature>
<keyword evidence="11" id="KW-1185">Reference proteome</keyword>
<name>A0AAV7XE83_9NEOP</name>
<dbReference type="GO" id="GO:0035435">
    <property type="term" value="P:phosphate ion transmembrane transport"/>
    <property type="evidence" value="ECO:0007669"/>
    <property type="project" value="TreeGrafter"/>
</dbReference>
<keyword evidence="3 8" id="KW-0813">Transport</keyword>
<feature type="transmembrane region" description="Helical" evidence="8">
    <location>
        <begin position="185"/>
        <end position="202"/>
    </location>
</feature>
<proteinExistence type="inferred from homology"/>
<feature type="compositionally biased region" description="Polar residues" evidence="9">
    <location>
        <begin position="349"/>
        <end position="358"/>
    </location>
</feature>